<evidence type="ECO:0000313" key="2">
    <source>
        <dbReference type="EMBL" id="KRZ13271.1"/>
    </source>
</evidence>
<name>A0A0V1HSV9_9BILA</name>
<evidence type="ECO:0000313" key="3">
    <source>
        <dbReference type="Proteomes" id="UP000055024"/>
    </source>
</evidence>
<dbReference type="AlphaFoldDB" id="A0A0V1HSV9"/>
<keyword evidence="1" id="KW-1133">Transmembrane helix</keyword>
<keyword evidence="3" id="KW-1185">Reference proteome</keyword>
<keyword evidence="1" id="KW-0472">Membrane</keyword>
<dbReference type="Proteomes" id="UP000055024">
    <property type="component" value="Unassembled WGS sequence"/>
</dbReference>
<dbReference type="EMBL" id="JYDP01000033">
    <property type="protein sequence ID" value="KRZ13271.1"/>
    <property type="molecule type" value="Genomic_DNA"/>
</dbReference>
<comment type="caution">
    <text evidence="2">The sequence shown here is derived from an EMBL/GenBank/DDBJ whole genome shotgun (WGS) entry which is preliminary data.</text>
</comment>
<gene>
    <name evidence="2" type="ORF">T11_14850</name>
</gene>
<reference evidence="2 3" key="1">
    <citation type="submission" date="2015-01" db="EMBL/GenBank/DDBJ databases">
        <title>Evolution of Trichinella species and genotypes.</title>
        <authorList>
            <person name="Korhonen P.K."/>
            <person name="Edoardo P."/>
            <person name="Giuseppe L.R."/>
            <person name="Gasser R.B."/>
        </authorList>
    </citation>
    <scope>NUCLEOTIDE SEQUENCE [LARGE SCALE GENOMIC DNA]</scope>
    <source>
        <strain evidence="2">ISS1029</strain>
    </source>
</reference>
<keyword evidence="1" id="KW-0812">Transmembrane</keyword>
<proteinExistence type="predicted"/>
<sequence length="69" mass="8169">MAAYMRKAADPPNPSQYGIHMSPFDTTISPSFDTKTDINIERYTLKINEMILYAYLLNIYVYFFLFQHH</sequence>
<protein>
    <submittedName>
        <fullName evidence="2">Uncharacterized protein</fullName>
    </submittedName>
</protein>
<evidence type="ECO:0000256" key="1">
    <source>
        <dbReference type="SAM" id="Phobius"/>
    </source>
</evidence>
<accession>A0A0V1HSV9</accession>
<feature type="transmembrane region" description="Helical" evidence="1">
    <location>
        <begin position="50"/>
        <end position="67"/>
    </location>
</feature>
<dbReference type="OrthoDB" id="10421330at2759"/>
<organism evidence="2 3">
    <name type="scientific">Trichinella zimbabwensis</name>
    <dbReference type="NCBI Taxonomy" id="268475"/>
    <lineage>
        <taxon>Eukaryota</taxon>
        <taxon>Metazoa</taxon>
        <taxon>Ecdysozoa</taxon>
        <taxon>Nematoda</taxon>
        <taxon>Enoplea</taxon>
        <taxon>Dorylaimia</taxon>
        <taxon>Trichinellida</taxon>
        <taxon>Trichinellidae</taxon>
        <taxon>Trichinella</taxon>
    </lineage>
</organism>